<dbReference type="Proteomes" id="UP000242715">
    <property type="component" value="Unassembled WGS sequence"/>
</dbReference>
<sequence>MWDARNFGHLLSVLKGNIGAINVIRFSSDEKFMAMAEYVDYVHIYNVERDFEYHISACPNHDTSFLTYSRIEDILEGDGVDWANEGDNT</sequence>
<dbReference type="AlphaFoldDB" id="A0A2Z6M4X7"/>
<keyword evidence="2" id="KW-1185">Reference proteome</keyword>
<accession>A0A2Z6M4X7</accession>
<dbReference type="PANTHER" id="PTHR43991:SF12">
    <property type="entry name" value="WD REPEAT PROTEIN (AFU_ORTHOLOGUE AFUA_8G05640)"/>
    <property type="match status" value="1"/>
</dbReference>
<name>A0A2Z6M4X7_TRISU</name>
<evidence type="ECO:0000313" key="2">
    <source>
        <dbReference type="Proteomes" id="UP000242715"/>
    </source>
</evidence>
<reference evidence="2" key="1">
    <citation type="journal article" date="2017" name="Front. Plant Sci.">
        <title>Climate Clever Clovers: New Paradigm to Reduce the Environmental Footprint of Ruminants by Breeding Low Methanogenic Forages Utilizing Haplotype Variation.</title>
        <authorList>
            <person name="Kaur P."/>
            <person name="Appels R."/>
            <person name="Bayer P.E."/>
            <person name="Keeble-Gagnere G."/>
            <person name="Wang J."/>
            <person name="Hirakawa H."/>
            <person name="Shirasawa K."/>
            <person name="Vercoe P."/>
            <person name="Stefanova K."/>
            <person name="Durmic Z."/>
            <person name="Nichols P."/>
            <person name="Revell C."/>
            <person name="Isobe S.N."/>
            <person name="Edwards D."/>
            <person name="Erskine W."/>
        </authorList>
    </citation>
    <scope>NUCLEOTIDE SEQUENCE [LARGE SCALE GENOMIC DNA]</scope>
    <source>
        <strain evidence="2">cv. Daliak</strain>
    </source>
</reference>
<evidence type="ECO:0000313" key="1">
    <source>
        <dbReference type="EMBL" id="GAU19930.1"/>
    </source>
</evidence>
<dbReference type="PANTHER" id="PTHR43991">
    <property type="entry name" value="WD REPEAT PROTEIN (AFU_ORTHOLOGUE AFUA_8G05640)-RELATED"/>
    <property type="match status" value="1"/>
</dbReference>
<dbReference type="OrthoDB" id="20669at2759"/>
<dbReference type="EMBL" id="DF973206">
    <property type="protein sequence ID" value="GAU19930.1"/>
    <property type="molecule type" value="Genomic_DNA"/>
</dbReference>
<gene>
    <name evidence="1" type="ORF">TSUD_95350</name>
</gene>
<organism evidence="1 2">
    <name type="scientific">Trifolium subterraneum</name>
    <name type="common">Subterranean clover</name>
    <dbReference type="NCBI Taxonomy" id="3900"/>
    <lineage>
        <taxon>Eukaryota</taxon>
        <taxon>Viridiplantae</taxon>
        <taxon>Streptophyta</taxon>
        <taxon>Embryophyta</taxon>
        <taxon>Tracheophyta</taxon>
        <taxon>Spermatophyta</taxon>
        <taxon>Magnoliopsida</taxon>
        <taxon>eudicotyledons</taxon>
        <taxon>Gunneridae</taxon>
        <taxon>Pentapetalae</taxon>
        <taxon>rosids</taxon>
        <taxon>fabids</taxon>
        <taxon>Fabales</taxon>
        <taxon>Fabaceae</taxon>
        <taxon>Papilionoideae</taxon>
        <taxon>50 kb inversion clade</taxon>
        <taxon>NPAAA clade</taxon>
        <taxon>Hologalegina</taxon>
        <taxon>IRL clade</taxon>
        <taxon>Trifolieae</taxon>
        <taxon>Trifolium</taxon>
    </lineage>
</organism>
<protein>
    <submittedName>
        <fullName evidence="1">Uncharacterized protein</fullName>
    </submittedName>
</protein>
<proteinExistence type="predicted"/>